<reference evidence="1 2" key="1">
    <citation type="submission" date="2019-06" db="EMBL/GenBank/DDBJ databases">
        <title>Saccharibacillus brassicae sp. nov., an endophytic bacterium isolated from Chinese cabbage seeds (Brassica pekinensis).</title>
        <authorList>
            <person name="Jiang L."/>
            <person name="Lee J."/>
            <person name="Kim S.W."/>
        </authorList>
    </citation>
    <scope>NUCLEOTIDE SEQUENCE [LARGE SCALE GENOMIC DNA]</scope>
    <source>
        <strain evidence="2">KCTC 43072 / ATSA2</strain>
    </source>
</reference>
<dbReference type="OrthoDB" id="9810361at2"/>
<organism evidence="1 2">
    <name type="scientific">Saccharibacillus brassicae</name>
    <dbReference type="NCBI Taxonomy" id="2583377"/>
    <lineage>
        <taxon>Bacteria</taxon>
        <taxon>Bacillati</taxon>
        <taxon>Bacillota</taxon>
        <taxon>Bacilli</taxon>
        <taxon>Bacillales</taxon>
        <taxon>Paenibacillaceae</taxon>
        <taxon>Saccharibacillus</taxon>
    </lineage>
</organism>
<evidence type="ECO:0000313" key="1">
    <source>
        <dbReference type="EMBL" id="QDH21095.1"/>
    </source>
</evidence>
<dbReference type="Proteomes" id="UP000316968">
    <property type="component" value="Chromosome"/>
</dbReference>
<keyword evidence="2" id="KW-1185">Reference proteome</keyword>
<dbReference type="SUPFAM" id="SSF103642">
    <property type="entry name" value="Sec-C motif"/>
    <property type="match status" value="1"/>
</dbReference>
<dbReference type="KEGG" id="saca:FFV09_09675"/>
<sequence length="281" mass="31930">MPNTPEAHTPQLAPDENAPCFCGSGRKMRLCHKTASADSRAVQMTRLYGDVEVTIADYRAGSPKQPPCHEGCSSCCSDYFPVSQVEFELLLVYMERHWSKDEVREAFERAEENLLAFQSENPDLHASLTHTADRQGELDAIRHHAGRNSFPCPLLDRATGRCRVYPARPFLCRTHGSSHTFYGSWRERLRTERVCEHIEGGRAHRKITPNVADLWPRYEELADVRVGPKRNPLRQYPIFYWLVLYGRHGSGQTTQLGNRDNFDLPLAEHNARMAAHGSSAN</sequence>
<dbReference type="Pfam" id="PF03692">
    <property type="entry name" value="CxxCxxCC"/>
    <property type="match status" value="1"/>
</dbReference>
<dbReference type="EMBL" id="CP041217">
    <property type="protein sequence ID" value="QDH21095.1"/>
    <property type="molecule type" value="Genomic_DNA"/>
</dbReference>
<dbReference type="InterPro" id="IPR005358">
    <property type="entry name" value="Puta_zinc/iron-chelating_dom"/>
</dbReference>
<dbReference type="RefSeq" id="WP_141447642.1">
    <property type="nucleotide sequence ID" value="NZ_CP041217.1"/>
</dbReference>
<protein>
    <submittedName>
        <fullName evidence="1">Zinc/iron-chelating domain-containing protein</fullName>
    </submittedName>
</protein>
<proteinExistence type="predicted"/>
<dbReference type="AlphaFoldDB" id="A0A4Y6UYK4"/>
<gene>
    <name evidence="1" type="ORF">FFV09_09675</name>
</gene>
<accession>A0A4Y6UYK4</accession>
<name>A0A4Y6UYK4_SACBS</name>
<evidence type="ECO:0000313" key="2">
    <source>
        <dbReference type="Proteomes" id="UP000316968"/>
    </source>
</evidence>